<dbReference type="SMART" id="SM00220">
    <property type="entry name" value="S_TKc"/>
    <property type="match status" value="1"/>
</dbReference>
<sequence length="863" mass="92209">MDVRALVAGLAGPECEVEADDTWVAVRRPGLPIPAQGWKIHVSARPATLGETLGRVLPVLFAAECEFKVACSPEVLRELNSGDLDPGVVGKAVTVYAAEDAVVALGLRLAEATRGLSGPRIASDRRLRRDAPVYYRYGPFQPQYRVDDNGDYELVVVGPDGEVLPGAAGPEFDCPPWTSDPFRPAERAGTGPAPAVAVPAGNGNPGPTLGGIYRLTSGVMRGPRGSVFRAVDESGRRLVIKEARAYVSENADGLDLRWQIRNERRILQALEDVPGVPRLVDHFRHGEDEYLVTTEEGTTDLNRFVNENGRFFDEPGDTGRDLGELAAALTAILDAVHARGVVVRDFSPKNIVLGESGRYTVIDFGNSAYDGFQIRGWTRGYSVPDQHTNRPAEPGDDYFSLGATLFFAATGMNPILMDPDPVRNLERTLECFARFHPDARTGVLGLIPRLLDLDPAERAAAVAVIRAGGHRANEVTAHRRRARRMVLTGDLLETVLEHTVDECVRHAERLMDPASADRRSAPPATNVYSGSAGLGMELLHHPRTAGLATELAAWTVRMTPPAKLPAALYFGRTGTEVFLEAARLAGGGVPEPEPVVLGERERADYIHGAAGIGTGHLILWQLTRRPEHLGVAAECARRLVAGEVTEAEDAVAPAQPGSGVCVESGFAHGTAGIATFLAAYHRASGDTDAGSRAASLFEDLAAETPELVATLGRPAARAMGASWCQGLSGIVSALVSAAGWYHDDRLLALAEDGARACLAMAPQAWVVSQCCGLAGIGESLVDVALATGNEEFWRGAETVAELILLRAGGPPERPRFPDNSLDSASSHWATGSSGVLSFLRRLHRRSGARLWTVDWTPPAAATR</sequence>
<organism evidence="10 11">
    <name type="scientific">Amycolatopsis cynarae</name>
    <dbReference type="NCBI Taxonomy" id="2995223"/>
    <lineage>
        <taxon>Bacteria</taxon>
        <taxon>Bacillati</taxon>
        <taxon>Actinomycetota</taxon>
        <taxon>Actinomycetes</taxon>
        <taxon>Pseudonocardiales</taxon>
        <taxon>Pseudonocardiaceae</taxon>
        <taxon>Amycolatopsis</taxon>
    </lineage>
</organism>
<dbReference type="InterPro" id="IPR000719">
    <property type="entry name" value="Prot_kinase_dom"/>
</dbReference>
<comment type="catalytic activity">
    <reaction evidence="7">
        <text>L-threonyl-[protein] + ATP = O-phospho-L-threonyl-[protein] + ADP + H(+)</text>
        <dbReference type="Rhea" id="RHEA:46608"/>
        <dbReference type="Rhea" id="RHEA-COMP:11060"/>
        <dbReference type="Rhea" id="RHEA-COMP:11605"/>
        <dbReference type="ChEBI" id="CHEBI:15378"/>
        <dbReference type="ChEBI" id="CHEBI:30013"/>
        <dbReference type="ChEBI" id="CHEBI:30616"/>
        <dbReference type="ChEBI" id="CHEBI:61977"/>
        <dbReference type="ChEBI" id="CHEBI:456216"/>
        <dbReference type="EC" id="2.7.11.1"/>
    </reaction>
</comment>
<dbReference type="PANTHER" id="PTHR24363">
    <property type="entry name" value="SERINE/THREONINE PROTEIN KINASE"/>
    <property type="match status" value="1"/>
</dbReference>
<proteinExistence type="predicted"/>
<dbReference type="Gene3D" id="1.50.10.10">
    <property type="match status" value="1"/>
</dbReference>
<comment type="catalytic activity">
    <reaction evidence="8">
        <text>L-seryl-[protein] + ATP = O-phospho-L-seryl-[protein] + ADP + H(+)</text>
        <dbReference type="Rhea" id="RHEA:17989"/>
        <dbReference type="Rhea" id="RHEA-COMP:9863"/>
        <dbReference type="Rhea" id="RHEA-COMP:11604"/>
        <dbReference type="ChEBI" id="CHEBI:15378"/>
        <dbReference type="ChEBI" id="CHEBI:29999"/>
        <dbReference type="ChEBI" id="CHEBI:30616"/>
        <dbReference type="ChEBI" id="CHEBI:83421"/>
        <dbReference type="ChEBI" id="CHEBI:456216"/>
        <dbReference type="EC" id="2.7.11.1"/>
    </reaction>
</comment>
<dbReference type="RefSeq" id="WP_268758605.1">
    <property type="nucleotide sequence ID" value="NZ_CP113836.1"/>
</dbReference>
<dbReference type="InterPro" id="IPR011009">
    <property type="entry name" value="Kinase-like_dom_sf"/>
</dbReference>
<dbReference type="EMBL" id="CP113836">
    <property type="protein sequence ID" value="WAL68513.1"/>
    <property type="molecule type" value="Genomic_DNA"/>
</dbReference>
<dbReference type="Gene3D" id="3.30.200.20">
    <property type="entry name" value="Phosphorylase Kinase, domain 1"/>
    <property type="match status" value="1"/>
</dbReference>
<keyword evidence="4" id="KW-0547">Nucleotide-binding</keyword>
<keyword evidence="3" id="KW-0808">Transferase</keyword>
<evidence type="ECO:0000256" key="7">
    <source>
        <dbReference type="ARBA" id="ARBA00047899"/>
    </source>
</evidence>
<keyword evidence="2" id="KW-0723">Serine/threonine-protein kinase</keyword>
<dbReference type="NCBIfam" id="NF038150">
    <property type="entry name" value="lanthi_synth_IV"/>
    <property type="match status" value="1"/>
</dbReference>
<keyword evidence="11" id="KW-1185">Reference proteome</keyword>
<dbReference type="InterPro" id="IPR057929">
    <property type="entry name" value="RamC_N"/>
</dbReference>
<dbReference type="SUPFAM" id="SSF56112">
    <property type="entry name" value="Protein kinase-like (PK-like)"/>
    <property type="match status" value="1"/>
</dbReference>
<dbReference type="SUPFAM" id="SSF158745">
    <property type="entry name" value="LanC-like"/>
    <property type="match status" value="1"/>
</dbReference>
<dbReference type="PROSITE" id="PS50011">
    <property type="entry name" value="PROTEIN_KINASE_DOM"/>
    <property type="match status" value="1"/>
</dbReference>
<dbReference type="Gene3D" id="1.10.510.10">
    <property type="entry name" value="Transferase(Phosphotransferase) domain 1"/>
    <property type="match status" value="1"/>
</dbReference>
<feature type="domain" description="Protein kinase" evidence="9">
    <location>
        <begin position="213"/>
        <end position="473"/>
    </location>
</feature>
<dbReference type="SMART" id="SM01260">
    <property type="entry name" value="LANC_like"/>
    <property type="match status" value="1"/>
</dbReference>
<dbReference type="InterPro" id="IPR012341">
    <property type="entry name" value="6hp_glycosidase-like_sf"/>
</dbReference>
<evidence type="ECO:0000256" key="8">
    <source>
        <dbReference type="ARBA" id="ARBA00048679"/>
    </source>
</evidence>
<dbReference type="InterPro" id="IPR007822">
    <property type="entry name" value="LANC-like"/>
</dbReference>
<dbReference type="InterPro" id="IPR058053">
    <property type="entry name" value="RamC_C"/>
</dbReference>
<evidence type="ECO:0000256" key="6">
    <source>
        <dbReference type="ARBA" id="ARBA00022840"/>
    </source>
</evidence>
<evidence type="ECO:0000256" key="2">
    <source>
        <dbReference type="ARBA" id="ARBA00022527"/>
    </source>
</evidence>
<dbReference type="CDD" id="cd04791">
    <property type="entry name" value="LanC_SerThrkinase"/>
    <property type="match status" value="1"/>
</dbReference>
<keyword evidence="6" id="KW-0067">ATP-binding</keyword>
<dbReference type="Pfam" id="PF00069">
    <property type="entry name" value="Pkinase"/>
    <property type="match status" value="1"/>
</dbReference>
<evidence type="ECO:0000259" key="9">
    <source>
        <dbReference type="PROSITE" id="PS50011"/>
    </source>
</evidence>
<dbReference type="PRINTS" id="PR01950">
    <property type="entry name" value="LANCSUPER"/>
</dbReference>
<accession>A0ABY7BD03</accession>
<evidence type="ECO:0000256" key="4">
    <source>
        <dbReference type="ARBA" id="ARBA00022741"/>
    </source>
</evidence>
<protein>
    <recommendedName>
        <fullName evidence="1">non-specific serine/threonine protein kinase</fullName>
        <ecNumber evidence="1">2.7.11.1</ecNumber>
    </recommendedName>
</protein>
<dbReference type="Proteomes" id="UP001163203">
    <property type="component" value="Chromosome"/>
</dbReference>
<dbReference type="Pfam" id="PF25816">
    <property type="entry name" value="RamC_N"/>
    <property type="match status" value="1"/>
</dbReference>
<evidence type="ECO:0000256" key="1">
    <source>
        <dbReference type="ARBA" id="ARBA00012513"/>
    </source>
</evidence>
<dbReference type="PANTHER" id="PTHR24363:SF0">
    <property type="entry name" value="SERINE_THREONINE KINASE LIKE DOMAIN CONTAINING 1"/>
    <property type="match status" value="1"/>
</dbReference>
<evidence type="ECO:0000256" key="5">
    <source>
        <dbReference type="ARBA" id="ARBA00022777"/>
    </source>
</evidence>
<gene>
    <name evidence="10" type="primary">lanL</name>
    <name evidence="10" type="ORF">ORV05_12305</name>
</gene>
<dbReference type="Pfam" id="PF05147">
    <property type="entry name" value="LANC_like"/>
    <property type="match status" value="1"/>
</dbReference>
<evidence type="ECO:0000256" key="3">
    <source>
        <dbReference type="ARBA" id="ARBA00022679"/>
    </source>
</evidence>
<keyword evidence="5" id="KW-0418">Kinase</keyword>
<evidence type="ECO:0000313" key="10">
    <source>
        <dbReference type="EMBL" id="WAL68513.1"/>
    </source>
</evidence>
<dbReference type="EC" id="2.7.11.1" evidence="1"/>
<reference evidence="10" key="1">
    <citation type="submission" date="2022-11" db="EMBL/GenBank/DDBJ databases">
        <authorList>
            <person name="Mo P."/>
        </authorList>
    </citation>
    <scope>NUCLEOTIDE SEQUENCE</scope>
    <source>
        <strain evidence="10">HUAS 11-8</strain>
    </source>
</reference>
<name>A0ABY7BD03_9PSEU</name>
<evidence type="ECO:0000313" key="11">
    <source>
        <dbReference type="Proteomes" id="UP001163203"/>
    </source>
</evidence>